<name>A0A0F9KVJ5_9ZZZZ</name>
<dbReference type="InterPro" id="IPR003611">
    <property type="entry name" value="NUMOD3"/>
</dbReference>
<protein>
    <recommendedName>
        <fullName evidence="1">Nuclease associated modular domain-containing protein</fullName>
    </recommendedName>
</protein>
<feature type="non-terminal residue" evidence="2">
    <location>
        <position position="1"/>
    </location>
</feature>
<proteinExistence type="predicted"/>
<comment type="caution">
    <text evidence="2">The sequence shown here is derived from an EMBL/GenBank/DDBJ whole genome shotgun (WGS) entry which is preliminary data.</text>
</comment>
<evidence type="ECO:0000259" key="1">
    <source>
        <dbReference type="Pfam" id="PF07460"/>
    </source>
</evidence>
<sequence length="33" mass="3927">GKNNPFYGKKHSIKTKKIISKQLETTTIYFRKK</sequence>
<dbReference type="EMBL" id="LAZR01012577">
    <property type="protein sequence ID" value="KKM26108.1"/>
    <property type="molecule type" value="Genomic_DNA"/>
</dbReference>
<accession>A0A0F9KVJ5</accession>
<reference evidence="2" key="1">
    <citation type="journal article" date="2015" name="Nature">
        <title>Complex archaea that bridge the gap between prokaryotes and eukaryotes.</title>
        <authorList>
            <person name="Spang A."/>
            <person name="Saw J.H."/>
            <person name="Jorgensen S.L."/>
            <person name="Zaremba-Niedzwiedzka K."/>
            <person name="Martijn J."/>
            <person name="Lind A.E."/>
            <person name="van Eijk R."/>
            <person name="Schleper C."/>
            <person name="Guy L."/>
            <person name="Ettema T.J."/>
        </authorList>
    </citation>
    <scope>NUCLEOTIDE SEQUENCE</scope>
</reference>
<dbReference type="GO" id="GO:0003677">
    <property type="term" value="F:DNA binding"/>
    <property type="evidence" value="ECO:0007669"/>
    <property type="project" value="InterPro"/>
</dbReference>
<evidence type="ECO:0000313" key="2">
    <source>
        <dbReference type="EMBL" id="KKM26108.1"/>
    </source>
</evidence>
<dbReference type="Pfam" id="PF07460">
    <property type="entry name" value="NUMOD3"/>
    <property type="match status" value="1"/>
</dbReference>
<dbReference type="AlphaFoldDB" id="A0A0F9KVJ5"/>
<feature type="domain" description="Nuclease associated modular" evidence="1">
    <location>
        <begin position="1"/>
        <end position="20"/>
    </location>
</feature>
<organism evidence="2">
    <name type="scientific">marine sediment metagenome</name>
    <dbReference type="NCBI Taxonomy" id="412755"/>
    <lineage>
        <taxon>unclassified sequences</taxon>
        <taxon>metagenomes</taxon>
        <taxon>ecological metagenomes</taxon>
    </lineage>
</organism>
<dbReference type="SUPFAM" id="SSF64496">
    <property type="entry name" value="DNA-binding domain of intron-encoded endonucleases"/>
    <property type="match status" value="1"/>
</dbReference>
<gene>
    <name evidence="2" type="ORF">LCGC14_1588150</name>
</gene>